<feature type="region of interest" description="Disordered" evidence="1">
    <location>
        <begin position="101"/>
        <end position="168"/>
    </location>
</feature>
<feature type="region of interest" description="Disordered" evidence="1">
    <location>
        <begin position="406"/>
        <end position="450"/>
    </location>
</feature>
<feature type="signal peptide" evidence="2">
    <location>
        <begin position="1"/>
        <end position="20"/>
    </location>
</feature>
<reference evidence="3" key="1">
    <citation type="journal article" date="2020" name="mSystems">
        <title>Genome- and Community-Level Interaction Insights into Carbon Utilization and Element Cycling Functions of Hydrothermarchaeota in Hydrothermal Sediment.</title>
        <authorList>
            <person name="Zhou Z."/>
            <person name="Liu Y."/>
            <person name="Xu W."/>
            <person name="Pan J."/>
            <person name="Luo Z.H."/>
            <person name="Li M."/>
        </authorList>
    </citation>
    <scope>NUCLEOTIDE SEQUENCE [LARGE SCALE GENOMIC DNA]</scope>
    <source>
        <strain evidence="3">HyVt-493</strain>
    </source>
</reference>
<dbReference type="Proteomes" id="UP000885750">
    <property type="component" value="Unassembled WGS sequence"/>
</dbReference>
<feature type="compositionally biased region" description="Low complexity" evidence="1">
    <location>
        <begin position="424"/>
        <end position="443"/>
    </location>
</feature>
<feature type="region of interest" description="Disordered" evidence="1">
    <location>
        <begin position="302"/>
        <end position="335"/>
    </location>
</feature>
<evidence type="ECO:0000256" key="1">
    <source>
        <dbReference type="SAM" id="MobiDB-lite"/>
    </source>
</evidence>
<feature type="compositionally biased region" description="Polar residues" evidence="1">
    <location>
        <begin position="409"/>
        <end position="423"/>
    </location>
</feature>
<sequence>MNNMYKGVLTVAIATAVASAAIMMSEKKTSTKTNEVDETVVKAGQNALAGADQQTNTATATGIVKQASDTVAKSTDSTPTSLAKGAVTATGAAIVVAASSNATEAKSEKKGTSQAEKVVQKQDAGMANKAQGEKKTEVATEASYPPPPPGPFAEKKQSKTTGSAMIKKPAAPTMPDALAAPKAPTAPAIASEAVAENKAEMKVPATPEVGHSAPQAPKVTYGKIDVATEGKKPLKAKADASAPPIKSKTLQVLKHATDKSKAAIAPALAIGAVTAAQVAGATEDKTAVVNVPEQPIIRQLKAPDAPAEMQAPSKPEAVGIKTPVAPKPLNTEGHLPKPKGIPQARVNDPAKNQPIALQQPVMPQMVMPQGMFPQGMMMPPPQMLNGQRVIMVPVYPMNMGRPPIPMPNGYQTPSFGMQPQRNMQQQPLKPASQQQAPAKAPAKVEIIAPK</sequence>
<gene>
    <name evidence="3" type="ORF">ENJ51_12010</name>
</gene>
<keyword evidence="2" id="KW-0732">Signal</keyword>
<evidence type="ECO:0000256" key="2">
    <source>
        <dbReference type="SAM" id="SignalP"/>
    </source>
</evidence>
<dbReference type="AlphaFoldDB" id="A0A7V2T1Q4"/>
<protein>
    <submittedName>
        <fullName evidence="3">Uncharacterized protein</fullName>
    </submittedName>
</protein>
<comment type="caution">
    <text evidence="3">The sequence shown here is derived from an EMBL/GenBank/DDBJ whole genome shotgun (WGS) entry which is preliminary data.</text>
</comment>
<proteinExistence type="predicted"/>
<feature type="chain" id="PRO_5031311001" evidence="2">
    <location>
        <begin position="21"/>
        <end position="450"/>
    </location>
</feature>
<accession>A0A7V2T1Q4</accession>
<organism evidence="3">
    <name type="scientific">Leucothrix mucor</name>
    <dbReference type="NCBI Taxonomy" id="45248"/>
    <lineage>
        <taxon>Bacteria</taxon>
        <taxon>Pseudomonadati</taxon>
        <taxon>Pseudomonadota</taxon>
        <taxon>Gammaproteobacteria</taxon>
        <taxon>Thiotrichales</taxon>
        <taxon>Thiotrichaceae</taxon>
        <taxon>Leucothrix</taxon>
    </lineage>
</organism>
<dbReference type="EMBL" id="DRMS01000456">
    <property type="protein sequence ID" value="HFC93524.1"/>
    <property type="molecule type" value="Genomic_DNA"/>
</dbReference>
<name>A0A7V2T1Q4_LEUMU</name>
<evidence type="ECO:0000313" key="3">
    <source>
        <dbReference type="EMBL" id="HFC93524.1"/>
    </source>
</evidence>